<dbReference type="InterPro" id="IPR014915">
    <property type="entry name" value="Phage_TLS_TfmB"/>
</dbReference>
<sequence>MKPETDVEVHPDNWLAFKAFTTVQTQWVLDNKNRKYALDYHRADVCWKKLGLIVEGDDFFKVQHLEQCLRESV</sequence>
<reference evidence="2" key="1">
    <citation type="submission" date="2016-11" db="EMBL/GenBank/DDBJ databases">
        <authorList>
            <person name="Varghese N."/>
            <person name="Submissions S."/>
        </authorList>
    </citation>
    <scope>NUCLEOTIDE SEQUENCE [LARGE SCALE GENOMIC DNA]</scope>
    <source>
        <strain evidence="2">CGMCC 1.8995</strain>
    </source>
</reference>
<proteinExistence type="predicted"/>
<name>A0A1M5SP78_9ALTE</name>
<dbReference type="Proteomes" id="UP000184520">
    <property type="component" value="Unassembled WGS sequence"/>
</dbReference>
<gene>
    <name evidence="1" type="ORF">SAMN05216361_0047</name>
</gene>
<organism evidence="1 2">
    <name type="scientific">Marisediminitalea aggregata</name>
    <dbReference type="NCBI Taxonomy" id="634436"/>
    <lineage>
        <taxon>Bacteria</taxon>
        <taxon>Pseudomonadati</taxon>
        <taxon>Pseudomonadota</taxon>
        <taxon>Gammaproteobacteria</taxon>
        <taxon>Alteromonadales</taxon>
        <taxon>Alteromonadaceae</taxon>
        <taxon>Marisediminitalea</taxon>
    </lineage>
</organism>
<dbReference type="RefSeq" id="WP_073325392.1">
    <property type="nucleotide sequence ID" value="NZ_FQWD01000010.1"/>
</dbReference>
<keyword evidence="2" id="KW-1185">Reference proteome</keyword>
<dbReference type="EMBL" id="FQWD01000010">
    <property type="protein sequence ID" value="SHH40128.1"/>
    <property type="molecule type" value="Genomic_DNA"/>
</dbReference>
<evidence type="ECO:0000313" key="1">
    <source>
        <dbReference type="EMBL" id="SHH40128.1"/>
    </source>
</evidence>
<protein>
    <submittedName>
        <fullName evidence="1">Uncharacterized protein</fullName>
    </submittedName>
</protein>
<dbReference type="Pfam" id="PF08809">
    <property type="entry name" value="DUF1799"/>
    <property type="match status" value="1"/>
</dbReference>
<evidence type="ECO:0000313" key="2">
    <source>
        <dbReference type="Proteomes" id="UP000184520"/>
    </source>
</evidence>
<dbReference type="AlphaFoldDB" id="A0A1M5SP78"/>
<accession>A0A1M5SP78</accession>
<dbReference type="STRING" id="634436.SAMN05216361_0047"/>